<reference evidence="1" key="1">
    <citation type="journal article" date="2014" name="Int. J. Syst. Evol. Microbiol.">
        <title>Complete genome sequence of Corynebacterium casei LMG S-19264T (=DSM 44701T), isolated from a smear-ripened cheese.</title>
        <authorList>
            <consortium name="US DOE Joint Genome Institute (JGI-PGF)"/>
            <person name="Walter F."/>
            <person name="Albersmeier A."/>
            <person name="Kalinowski J."/>
            <person name="Ruckert C."/>
        </authorList>
    </citation>
    <scope>NUCLEOTIDE SEQUENCE</scope>
    <source>
        <strain evidence="1">CGMCC 1.15360</strain>
    </source>
</reference>
<protein>
    <recommendedName>
        <fullName evidence="3">N-acetyltransferase domain-containing protein</fullName>
    </recommendedName>
</protein>
<organism evidence="1 2">
    <name type="scientific">Croceicoccus mobilis</name>
    <dbReference type="NCBI Taxonomy" id="1703339"/>
    <lineage>
        <taxon>Bacteria</taxon>
        <taxon>Pseudomonadati</taxon>
        <taxon>Pseudomonadota</taxon>
        <taxon>Alphaproteobacteria</taxon>
        <taxon>Sphingomonadales</taxon>
        <taxon>Erythrobacteraceae</taxon>
        <taxon>Croceicoccus</taxon>
    </lineage>
</organism>
<dbReference type="EMBL" id="BMIP01000010">
    <property type="protein sequence ID" value="GGD81675.1"/>
    <property type="molecule type" value="Genomic_DNA"/>
</dbReference>
<dbReference type="OrthoDB" id="4653355at2"/>
<dbReference type="SUPFAM" id="SSF55729">
    <property type="entry name" value="Acyl-CoA N-acyltransferases (Nat)"/>
    <property type="match status" value="1"/>
</dbReference>
<sequence>MQVDQPIPDSDEAWVLGLEGGLRVSATTRALSPIVDRFFEAYERAFVLPDEKEDIEGFRACLGMNAGNTCSDPPSHCEMIAVLEDNDGTLLGGANFLATAIQPLTGHPPTAVALNYLFVDQSVRGRGYARLLLSVVAQLSSRALGDRAGSPAIFIEQNDPLRMTEAEYAQDNERGGTDQVERLRLWQHLGARAVDFDYVQPALSADQAAEDALVYSVLGFSGPQMSARFLHDHLRSFFQISVLKGRDPTSDPIASAQLEDLRVRAEAGEMIDLLNIGPALDKLSSDRTNWPQCDSILALARGDCG</sequence>
<evidence type="ECO:0008006" key="3">
    <source>
        <dbReference type="Google" id="ProtNLM"/>
    </source>
</evidence>
<dbReference type="Gene3D" id="3.40.630.30">
    <property type="match status" value="1"/>
</dbReference>
<gene>
    <name evidence="1" type="ORF">GCM10010990_34510</name>
</gene>
<keyword evidence="2" id="KW-1185">Reference proteome</keyword>
<dbReference type="RefSeq" id="WP_066774998.1">
    <property type="nucleotide sequence ID" value="NZ_BMIP01000010.1"/>
</dbReference>
<dbReference type="Proteomes" id="UP000612349">
    <property type="component" value="Unassembled WGS sequence"/>
</dbReference>
<accession>A0A917DYA3</accession>
<reference evidence="1" key="2">
    <citation type="submission" date="2020-09" db="EMBL/GenBank/DDBJ databases">
        <authorList>
            <person name="Sun Q."/>
            <person name="Zhou Y."/>
        </authorList>
    </citation>
    <scope>NUCLEOTIDE SEQUENCE</scope>
    <source>
        <strain evidence="1">CGMCC 1.15360</strain>
    </source>
</reference>
<dbReference type="InterPro" id="IPR016181">
    <property type="entry name" value="Acyl_CoA_acyltransferase"/>
</dbReference>
<dbReference type="AlphaFoldDB" id="A0A917DYA3"/>
<name>A0A917DYA3_9SPHN</name>
<evidence type="ECO:0000313" key="1">
    <source>
        <dbReference type="EMBL" id="GGD81675.1"/>
    </source>
</evidence>
<evidence type="ECO:0000313" key="2">
    <source>
        <dbReference type="Proteomes" id="UP000612349"/>
    </source>
</evidence>
<proteinExistence type="predicted"/>
<comment type="caution">
    <text evidence="1">The sequence shown here is derived from an EMBL/GenBank/DDBJ whole genome shotgun (WGS) entry which is preliminary data.</text>
</comment>